<reference evidence="1" key="1">
    <citation type="submission" date="2022-12" db="EMBL/GenBank/DDBJ databases">
        <authorList>
            <person name="Petersen C."/>
        </authorList>
    </citation>
    <scope>NUCLEOTIDE SEQUENCE</scope>
    <source>
        <strain evidence="1">IBT 30728</strain>
    </source>
</reference>
<dbReference type="Proteomes" id="UP001148312">
    <property type="component" value="Unassembled WGS sequence"/>
</dbReference>
<dbReference type="GeneID" id="81626070"/>
<dbReference type="EMBL" id="JAPWDQ010000008">
    <property type="protein sequence ID" value="KAJ5482773.1"/>
    <property type="molecule type" value="Genomic_DNA"/>
</dbReference>
<dbReference type="RefSeq" id="XP_056788745.1">
    <property type="nucleotide sequence ID" value="XM_056935821.1"/>
</dbReference>
<organism evidence="1 2">
    <name type="scientific">Penicillium diatomitis</name>
    <dbReference type="NCBI Taxonomy" id="2819901"/>
    <lineage>
        <taxon>Eukaryota</taxon>
        <taxon>Fungi</taxon>
        <taxon>Dikarya</taxon>
        <taxon>Ascomycota</taxon>
        <taxon>Pezizomycotina</taxon>
        <taxon>Eurotiomycetes</taxon>
        <taxon>Eurotiomycetidae</taxon>
        <taxon>Eurotiales</taxon>
        <taxon>Aspergillaceae</taxon>
        <taxon>Penicillium</taxon>
    </lineage>
</organism>
<sequence>MDGGQGIDELDLAHHSGHWLPSILRVSAVYPPSTLGLGNGIDSPRELRFLVMPGPAATMQAIDFQDERVARL</sequence>
<keyword evidence="2" id="KW-1185">Reference proteome</keyword>
<evidence type="ECO:0000313" key="1">
    <source>
        <dbReference type="EMBL" id="KAJ5482773.1"/>
    </source>
</evidence>
<gene>
    <name evidence="1" type="ORF">N7539_006219</name>
</gene>
<name>A0A9W9X303_9EURO</name>
<dbReference type="AlphaFoldDB" id="A0A9W9X303"/>
<comment type="caution">
    <text evidence="1">The sequence shown here is derived from an EMBL/GenBank/DDBJ whole genome shotgun (WGS) entry which is preliminary data.</text>
</comment>
<protein>
    <submittedName>
        <fullName evidence="1">Uncharacterized protein</fullName>
    </submittedName>
</protein>
<proteinExistence type="predicted"/>
<reference evidence="1" key="2">
    <citation type="journal article" date="2023" name="IMA Fungus">
        <title>Comparative genomic study of the Penicillium genus elucidates a diverse pangenome and 15 lateral gene transfer events.</title>
        <authorList>
            <person name="Petersen C."/>
            <person name="Sorensen T."/>
            <person name="Nielsen M.R."/>
            <person name="Sondergaard T.E."/>
            <person name="Sorensen J.L."/>
            <person name="Fitzpatrick D.A."/>
            <person name="Frisvad J.C."/>
            <person name="Nielsen K.L."/>
        </authorList>
    </citation>
    <scope>NUCLEOTIDE SEQUENCE</scope>
    <source>
        <strain evidence="1">IBT 30728</strain>
    </source>
</reference>
<evidence type="ECO:0000313" key="2">
    <source>
        <dbReference type="Proteomes" id="UP001148312"/>
    </source>
</evidence>
<accession>A0A9W9X303</accession>